<keyword evidence="3" id="KW-0862">Zinc</keyword>
<dbReference type="SUPFAM" id="SSF57630">
    <property type="entry name" value="GLA-domain"/>
    <property type="match status" value="1"/>
</dbReference>
<feature type="transmembrane region" description="Helical" evidence="6">
    <location>
        <begin position="18"/>
        <end position="36"/>
    </location>
</feature>
<dbReference type="Proteomes" id="UP001158576">
    <property type="component" value="Chromosome XSR"/>
</dbReference>
<proteinExistence type="predicted"/>
<dbReference type="PANTHER" id="PTHR38924">
    <property type="entry name" value="ASPARAGINE AND ASPARTATE RICH PROTEIN 1"/>
    <property type="match status" value="1"/>
</dbReference>
<keyword evidence="6" id="KW-1133">Transmembrane helix</keyword>
<keyword evidence="2" id="KW-0863">Zinc-finger</keyword>
<dbReference type="PANTHER" id="PTHR38924:SF2">
    <property type="entry name" value="CHROMOSOME UNDETERMINED SCAFFOLD_10, WHOLE GENOME SHOTGUN SEQUENCE"/>
    <property type="match status" value="1"/>
</dbReference>
<feature type="domain" description="Gla" evidence="7">
    <location>
        <begin position="332"/>
        <end position="378"/>
    </location>
</feature>
<reference evidence="9 10" key="1">
    <citation type="submission" date="2021-04" db="EMBL/GenBank/DDBJ databases">
        <authorList>
            <person name="Bliznina A."/>
        </authorList>
    </citation>
    <scope>NUCLEOTIDE SEQUENCE [LARGE SCALE GENOMIC DNA]</scope>
</reference>
<dbReference type="InterPro" id="IPR000294">
    <property type="entry name" value="GLA_domain"/>
</dbReference>
<dbReference type="InterPro" id="IPR017857">
    <property type="entry name" value="Coagulation_fac-like_Gla_dom"/>
</dbReference>
<dbReference type="EMBL" id="OU015569">
    <property type="protein sequence ID" value="CAG5097772.1"/>
    <property type="molecule type" value="Genomic_DNA"/>
</dbReference>
<keyword evidence="10" id="KW-1185">Reference proteome</keyword>
<dbReference type="Gene3D" id="4.10.740.10">
    <property type="entry name" value="Coagulation Factor IX"/>
    <property type="match status" value="1"/>
</dbReference>
<evidence type="ECO:0000256" key="1">
    <source>
        <dbReference type="ARBA" id="ARBA00022723"/>
    </source>
</evidence>
<keyword evidence="6" id="KW-0812">Transmembrane</keyword>
<dbReference type="Pfam" id="PF02207">
    <property type="entry name" value="zf-UBR"/>
    <property type="match status" value="1"/>
</dbReference>
<dbReference type="PROSITE" id="PS50998">
    <property type="entry name" value="GLA_2"/>
    <property type="match status" value="1"/>
</dbReference>
<dbReference type="InterPro" id="IPR035972">
    <property type="entry name" value="GLA-like_dom_SF"/>
</dbReference>
<evidence type="ECO:0000256" key="3">
    <source>
        <dbReference type="ARBA" id="ARBA00022833"/>
    </source>
</evidence>
<feature type="transmembrane region" description="Helical" evidence="6">
    <location>
        <begin position="296"/>
        <end position="315"/>
    </location>
</feature>
<evidence type="ECO:0000256" key="5">
    <source>
        <dbReference type="PROSITE-ProRule" id="PRU00508"/>
    </source>
</evidence>
<evidence type="ECO:0000259" key="8">
    <source>
        <dbReference type="PROSITE" id="PS51157"/>
    </source>
</evidence>
<feature type="zinc finger region" description="UBR-type" evidence="5">
    <location>
        <begin position="45"/>
        <end position="115"/>
    </location>
</feature>
<feature type="domain" description="UBR-type" evidence="8">
    <location>
        <begin position="45"/>
        <end position="115"/>
    </location>
</feature>
<organism evidence="9 10">
    <name type="scientific">Oikopleura dioica</name>
    <name type="common">Tunicate</name>
    <dbReference type="NCBI Taxonomy" id="34765"/>
    <lineage>
        <taxon>Eukaryota</taxon>
        <taxon>Metazoa</taxon>
        <taxon>Chordata</taxon>
        <taxon>Tunicata</taxon>
        <taxon>Appendicularia</taxon>
        <taxon>Copelata</taxon>
        <taxon>Oikopleuridae</taxon>
        <taxon>Oikopleura</taxon>
    </lineage>
</organism>
<dbReference type="SMART" id="SM00396">
    <property type="entry name" value="ZnF_UBR1"/>
    <property type="match status" value="1"/>
</dbReference>
<dbReference type="Gene3D" id="2.10.110.30">
    <property type="match status" value="1"/>
</dbReference>
<evidence type="ECO:0000256" key="2">
    <source>
        <dbReference type="ARBA" id="ARBA00022771"/>
    </source>
</evidence>
<name>A0ABN7SGA8_OIKDI</name>
<keyword evidence="4" id="KW-1015">Disulfide bond</keyword>
<dbReference type="InterPro" id="IPR003126">
    <property type="entry name" value="Znf_UBR"/>
</dbReference>
<gene>
    <name evidence="9" type="ORF">OKIOD_LOCUS6783</name>
</gene>
<dbReference type="PROSITE" id="PS51157">
    <property type="entry name" value="ZF_UBR"/>
    <property type="match status" value="1"/>
</dbReference>
<evidence type="ECO:0000256" key="6">
    <source>
        <dbReference type="SAM" id="Phobius"/>
    </source>
</evidence>
<protein>
    <submittedName>
        <fullName evidence="9">Oidioi.mRNA.OKI2018_I69.XSR.g15225.t1.cds</fullName>
    </submittedName>
</protein>
<accession>A0ABN7SGA8</accession>
<dbReference type="SMART" id="SM00069">
    <property type="entry name" value="GLA"/>
    <property type="match status" value="1"/>
</dbReference>
<evidence type="ECO:0000259" key="7">
    <source>
        <dbReference type="PROSITE" id="PS50998"/>
    </source>
</evidence>
<keyword evidence="6" id="KW-0472">Membrane</keyword>
<dbReference type="Pfam" id="PF00594">
    <property type="entry name" value="Gla"/>
    <property type="match status" value="1"/>
</dbReference>
<evidence type="ECO:0000256" key="4">
    <source>
        <dbReference type="ARBA" id="ARBA00023157"/>
    </source>
</evidence>
<evidence type="ECO:0000313" key="9">
    <source>
        <dbReference type="EMBL" id="CAG5097772.1"/>
    </source>
</evidence>
<evidence type="ECO:0000313" key="10">
    <source>
        <dbReference type="Proteomes" id="UP001158576"/>
    </source>
</evidence>
<keyword evidence="1" id="KW-0479">Metal-binding</keyword>
<sequence>MNVSEDEQSPKLQEQMPIWIYFMLLGCLFLLVFSCYKRRQVKRQVICAQEITEKAIVYRCLDCEKSTLTILCKDCFDTSEHRFHDFKELKGKSGFCHCGIKESWKEHRLCTMHKNELQAENVNINRNLIPDGIPMLNMAKPVVTPTPTPVALHTGPRNSVGLRSIIMGEREDIALAGSRMANDDGYDALKDAVNEILLRQNELCRFDSGDANLVELDFSRHSTDTTRDAALLPTFSNVAASFIKRDGNMESVKMILPAQKETRVTVQIKGDEIHTTVWLLLFKHQNKKKERKQIKMNVYLILSSIMPQSVFASVMTKEEAFNFLKNRVRRDNSWLHGEELESGDLERECIEEPCEYKEFSEIFENEQISTHLWLSYGKCKESFLMGFFIHE</sequence>